<evidence type="ECO:0000313" key="8">
    <source>
        <dbReference type="Proteomes" id="UP001227230"/>
    </source>
</evidence>
<keyword evidence="4 6" id="KW-1133">Transmembrane helix</keyword>
<comment type="subcellular location">
    <subcellularLocation>
        <location evidence="1">Membrane</location>
        <topology evidence="1">Multi-pass membrane protein</topology>
    </subcellularLocation>
</comment>
<keyword evidence="8" id="KW-1185">Reference proteome</keyword>
<evidence type="ECO:0000256" key="3">
    <source>
        <dbReference type="ARBA" id="ARBA00022692"/>
    </source>
</evidence>
<evidence type="ECO:0000256" key="4">
    <source>
        <dbReference type="ARBA" id="ARBA00022989"/>
    </source>
</evidence>
<dbReference type="InterPro" id="IPR000109">
    <property type="entry name" value="POT_fam"/>
</dbReference>
<feature type="transmembrane region" description="Helical" evidence="6">
    <location>
        <begin position="275"/>
        <end position="296"/>
    </location>
</feature>
<feature type="transmembrane region" description="Helical" evidence="6">
    <location>
        <begin position="1003"/>
        <end position="1024"/>
    </location>
</feature>
<feature type="transmembrane region" description="Helical" evidence="6">
    <location>
        <begin position="842"/>
        <end position="862"/>
    </location>
</feature>
<feature type="transmembrane region" description="Helical" evidence="6">
    <location>
        <begin position="165"/>
        <end position="185"/>
    </location>
</feature>
<dbReference type="Gene3D" id="1.20.1250.20">
    <property type="entry name" value="MFS general substrate transporter like domains"/>
    <property type="match status" value="3"/>
</dbReference>
<keyword evidence="3 6" id="KW-0812">Transmembrane</keyword>
<feature type="transmembrane region" description="Helical" evidence="6">
    <location>
        <begin position="568"/>
        <end position="590"/>
    </location>
</feature>
<accession>A0ABY9DY03</accession>
<evidence type="ECO:0000256" key="5">
    <source>
        <dbReference type="ARBA" id="ARBA00023136"/>
    </source>
</evidence>
<feature type="transmembrane region" description="Helical" evidence="6">
    <location>
        <begin position="316"/>
        <end position="333"/>
    </location>
</feature>
<dbReference type="EMBL" id="CP126665">
    <property type="protein sequence ID" value="WKA11369.1"/>
    <property type="molecule type" value="Genomic_DNA"/>
</dbReference>
<feature type="transmembrane region" description="Helical" evidence="6">
    <location>
        <begin position="731"/>
        <end position="752"/>
    </location>
</feature>
<keyword evidence="5 6" id="KW-0472">Membrane</keyword>
<sequence length="1035" mass="114294">MGYANVMRMLCEFRITPCEMRNFRITWSSFLLKAISSSFQLQIVHGLKRWILDFQSFEMGLGLLTLSAVLPSPSPSDCQKSNQITSCSPPQLQIILFFFSLYLVAVGQGGHKPCNQAFGADQFDGRNPEECKAKSSFFNWWYFGLCFGTVINYSVLSYIQENLNWGLGFGIPCVVMIAALLLFLLGTRTYRYSVKTDEKSPFVRIGKVFIAAAKNWRTMPSLVATEELAREAPHHQVSQQFKCLNKALLAPDGSKGNGRQCTIDNVEEAKAVLRLFPIWTTCLVYAIAFAQSSTFFTKQGITMDRSIGWGIDIPASSLQGFIGLSIVLIVPIYDRILVPIARTLTRKPSGITMLQRIGTGMFLSAISMVVAALVEMKRLKTAQEHGLVDMPNVTLPMSVWWLLPQYILFGVSDVVTIVGLQEFFYDQVPTELRSVGIALYLSILGVGNFLSSFLISAIEKATGGDGQHSWFNDNLNRAHLDNYYWVLAGLSAVGLSLYLFLNKALLAQDGSKGNGRQCTIDDVEEAKAVLRLFPIGATCLAYAIVYAQSSTFFTKQGFTMDRSIGSGFDIPAASLQAFIGLSIVLTIPIYDRIFVPIARTLTRKPSGITMLQRIGTGMFLSAISMGLGLLTLSAVLPSPSPSDCKESNQITSCSPPQLQIILFFFSLYLVAVGQGGHKPCTQAFGADQFDGRNPEECKAKSSFFNWWYFGLCFGTVITYSVLTYIQENLNWGLGFGIPCVVMIAALLLFLLGTRTYRYSVKKDERSPFVRIGKVFIAAAKNWRTMPSLVATEELAREAPHHQLSQQFKCLNKALLAPDGSKGNGRQCTIDDVEEAKAVLRLFPIWATCLVYAIVFAQSSTFFTKQGITMDRSIGWGIDIPASSLQAFISLSIVLIVPIYDRILVPIARTLTRKPSGITMLQRIGTGMFLSAISMVVAALVEMKRLKTAQEHGLVDMPNVTLPMSVWWLLPQYILFGVSDVFTMVGLQEFFYDQVPIELRSVGIALYLSILGVGSFLSSFLISAIEKATGGDGQHS</sequence>
<evidence type="ECO:0008006" key="9">
    <source>
        <dbReference type="Google" id="ProtNLM"/>
    </source>
</evidence>
<feature type="transmembrane region" description="Helical" evidence="6">
    <location>
        <begin position="611"/>
        <end position="636"/>
    </location>
</feature>
<feature type="transmembrane region" description="Helical" evidence="6">
    <location>
        <begin position="528"/>
        <end position="548"/>
    </location>
</feature>
<feature type="transmembrane region" description="Helical" evidence="6">
    <location>
        <begin position="882"/>
        <end position="899"/>
    </location>
</feature>
<feature type="transmembrane region" description="Helical" evidence="6">
    <location>
        <begin position="706"/>
        <end position="725"/>
    </location>
</feature>
<feature type="transmembrane region" description="Helical" evidence="6">
    <location>
        <begin position="354"/>
        <end position="374"/>
    </location>
</feature>
<name>A0ABY9DY03_VITVI</name>
<evidence type="ECO:0000313" key="7">
    <source>
        <dbReference type="EMBL" id="WKA11369.1"/>
    </source>
</evidence>
<feature type="transmembrane region" description="Helical" evidence="6">
    <location>
        <begin position="437"/>
        <end position="458"/>
    </location>
</feature>
<proteinExistence type="inferred from homology"/>
<dbReference type="InterPro" id="IPR036259">
    <property type="entry name" value="MFS_trans_sf"/>
</dbReference>
<dbReference type="Proteomes" id="UP001227230">
    <property type="component" value="Chromosome 18"/>
</dbReference>
<dbReference type="Pfam" id="PF00854">
    <property type="entry name" value="PTR2"/>
    <property type="match status" value="2"/>
</dbReference>
<reference evidence="7 8" key="1">
    <citation type="journal article" date="2023" name="Hortic Res">
        <title>The complete reference genome for grapevine (Vitis vinifera L.) genetics and breeding.</title>
        <authorList>
            <person name="Shi X."/>
            <person name="Cao S."/>
            <person name="Wang X."/>
            <person name="Huang S."/>
            <person name="Wang Y."/>
            <person name="Liu Z."/>
            <person name="Liu W."/>
            <person name="Leng X."/>
            <person name="Peng Y."/>
            <person name="Wang N."/>
            <person name="Wang Y."/>
            <person name="Ma Z."/>
            <person name="Xu X."/>
            <person name="Zhang F."/>
            <person name="Xue H."/>
            <person name="Zhong H."/>
            <person name="Wang Y."/>
            <person name="Zhang K."/>
            <person name="Velt A."/>
            <person name="Avia K."/>
            <person name="Holtgrawe D."/>
            <person name="Grimplet J."/>
            <person name="Matus J.T."/>
            <person name="Ware D."/>
            <person name="Wu X."/>
            <person name="Wang H."/>
            <person name="Liu C."/>
            <person name="Fang Y."/>
            <person name="Rustenholz C."/>
            <person name="Cheng Z."/>
            <person name="Xiao H."/>
            <person name="Zhou Y."/>
        </authorList>
    </citation>
    <scope>NUCLEOTIDE SEQUENCE [LARGE SCALE GENOMIC DNA]</scope>
    <source>
        <strain evidence="8">cv. Pinot noir / PN40024</strain>
        <tissue evidence="7">Leaf</tissue>
    </source>
</reference>
<evidence type="ECO:0000256" key="6">
    <source>
        <dbReference type="SAM" id="Phobius"/>
    </source>
</evidence>
<feature type="transmembrane region" description="Helical" evidence="6">
    <location>
        <begin position="656"/>
        <end position="673"/>
    </location>
</feature>
<feature type="transmembrane region" description="Helical" evidence="6">
    <location>
        <begin position="140"/>
        <end position="159"/>
    </location>
</feature>
<feature type="transmembrane region" description="Helical" evidence="6">
    <location>
        <begin position="406"/>
        <end position="425"/>
    </location>
</feature>
<comment type="similarity">
    <text evidence="2">Belongs to the major facilitator superfamily. Proton-dependent oligopeptide transporter (POT/PTR) (TC 2.A.17) family.</text>
</comment>
<feature type="transmembrane region" description="Helical" evidence="6">
    <location>
        <begin position="972"/>
        <end position="991"/>
    </location>
</feature>
<feature type="transmembrane region" description="Helical" evidence="6">
    <location>
        <begin position="483"/>
        <end position="507"/>
    </location>
</feature>
<evidence type="ECO:0000256" key="1">
    <source>
        <dbReference type="ARBA" id="ARBA00004141"/>
    </source>
</evidence>
<feature type="transmembrane region" description="Helical" evidence="6">
    <location>
        <begin position="920"/>
        <end position="940"/>
    </location>
</feature>
<dbReference type="PANTHER" id="PTHR11654">
    <property type="entry name" value="OLIGOPEPTIDE TRANSPORTER-RELATED"/>
    <property type="match status" value="1"/>
</dbReference>
<organism evidence="7 8">
    <name type="scientific">Vitis vinifera</name>
    <name type="common">Grape</name>
    <dbReference type="NCBI Taxonomy" id="29760"/>
    <lineage>
        <taxon>Eukaryota</taxon>
        <taxon>Viridiplantae</taxon>
        <taxon>Streptophyta</taxon>
        <taxon>Embryophyta</taxon>
        <taxon>Tracheophyta</taxon>
        <taxon>Spermatophyta</taxon>
        <taxon>Magnoliopsida</taxon>
        <taxon>eudicotyledons</taxon>
        <taxon>Gunneridae</taxon>
        <taxon>Pentapetalae</taxon>
        <taxon>rosids</taxon>
        <taxon>Vitales</taxon>
        <taxon>Vitaceae</taxon>
        <taxon>Viteae</taxon>
        <taxon>Vitis</taxon>
    </lineage>
</organism>
<evidence type="ECO:0000256" key="2">
    <source>
        <dbReference type="ARBA" id="ARBA00005982"/>
    </source>
</evidence>
<protein>
    <recommendedName>
        <fullName evidence="9">Protein NRT1/ PTR family 5.10</fullName>
    </recommendedName>
</protein>
<gene>
    <name evidence="7" type="ORF">VitviT2T_028874</name>
</gene>
<dbReference type="SUPFAM" id="SSF103473">
    <property type="entry name" value="MFS general substrate transporter"/>
    <property type="match status" value="2"/>
</dbReference>